<sequence>MNASAFVFGFEMQGRGEPTAKDIVLGVLIQPKNIPIELGFIAYIIGYVGALTACLLHQAVSANRLIAVFKPLQYKYIFSKANCIKMIIACLLPVPFILTLYFDRSVQIQKIGKDDQQLRRDIRFFMQTSMQNVTMVITSICITVANNMYTMDLEVWRILGFYSIIVTHLTNALSLIIFNPEVRRRLFSSKVSFSETSQIQSTSHARQSI</sequence>
<dbReference type="Proteomes" id="UP001175271">
    <property type="component" value="Unassembled WGS sequence"/>
</dbReference>
<keyword evidence="1" id="KW-0472">Membrane</keyword>
<gene>
    <name evidence="3" type="ORF">QR680_011086</name>
</gene>
<organism evidence="3 4">
    <name type="scientific">Steinernema hermaphroditum</name>
    <dbReference type="NCBI Taxonomy" id="289476"/>
    <lineage>
        <taxon>Eukaryota</taxon>
        <taxon>Metazoa</taxon>
        <taxon>Ecdysozoa</taxon>
        <taxon>Nematoda</taxon>
        <taxon>Chromadorea</taxon>
        <taxon>Rhabditida</taxon>
        <taxon>Tylenchina</taxon>
        <taxon>Panagrolaimomorpha</taxon>
        <taxon>Strongyloidoidea</taxon>
        <taxon>Steinernematidae</taxon>
        <taxon>Steinernema</taxon>
    </lineage>
</organism>
<dbReference type="Gene3D" id="1.20.1070.10">
    <property type="entry name" value="Rhodopsin 7-helix transmembrane proteins"/>
    <property type="match status" value="1"/>
</dbReference>
<protein>
    <recommendedName>
        <fullName evidence="2">7TM GPCR serpentine receptor class x (Srx) domain-containing protein</fullName>
    </recommendedName>
</protein>
<feature type="transmembrane region" description="Helical" evidence="1">
    <location>
        <begin position="155"/>
        <end position="178"/>
    </location>
</feature>
<proteinExistence type="predicted"/>
<evidence type="ECO:0000256" key="1">
    <source>
        <dbReference type="SAM" id="Phobius"/>
    </source>
</evidence>
<dbReference type="Pfam" id="PF10328">
    <property type="entry name" value="7TM_GPCR_Srx"/>
    <property type="match status" value="1"/>
</dbReference>
<keyword evidence="1" id="KW-1133">Transmembrane helix</keyword>
<dbReference type="PANTHER" id="PTHR23017">
    <property type="entry name" value="SERPENTINE RECEPTOR, CLASS X"/>
    <property type="match status" value="1"/>
</dbReference>
<name>A0AA39MCR9_9BILA</name>
<evidence type="ECO:0000313" key="3">
    <source>
        <dbReference type="EMBL" id="KAK0428929.1"/>
    </source>
</evidence>
<feature type="transmembrane region" description="Helical" evidence="1">
    <location>
        <begin position="84"/>
        <end position="103"/>
    </location>
</feature>
<dbReference type="AlphaFoldDB" id="A0AA39MCR9"/>
<keyword evidence="4" id="KW-1185">Reference proteome</keyword>
<keyword evidence="1" id="KW-0812">Transmembrane</keyword>
<evidence type="ECO:0000259" key="2">
    <source>
        <dbReference type="Pfam" id="PF10328"/>
    </source>
</evidence>
<evidence type="ECO:0000313" key="4">
    <source>
        <dbReference type="Proteomes" id="UP001175271"/>
    </source>
</evidence>
<comment type="caution">
    <text evidence="3">The sequence shown here is derived from an EMBL/GenBank/DDBJ whole genome shotgun (WGS) entry which is preliminary data.</text>
</comment>
<feature type="domain" description="7TM GPCR serpentine receptor class x (Srx)" evidence="2">
    <location>
        <begin position="40"/>
        <end position="101"/>
    </location>
</feature>
<feature type="transmembrane region" description="Helical" evidence="1">
    <location>
        <begin position="40"/>
        <end position="60"/>
    </location>
</feature>
<accession>A0AA39MCR9</accession>
<dbReference type="InterPro" id="IPR019430">
    <property type="entry name" value="7TM_GPCR_serpentine_rcpt_Srx"/>
</dbReference>
<dbReference type="SUPFAM" id="SSF81321">
    <property type="entry name" value="Family A G protein-coupled receptor-like"/>
    <property type="match status" value="1"/>
</dbReference>
<dbReference type="EMBL" id="JAUCMV010000001">
    <property type="protein sequence ID" value="KAK0428929.1"/>
    <property type="molecule type" value="Genomic_DNA"/>
</dbReference>
<reference evidence="3" key="1">
    <citation type="submission" date="2023-06" db="EMBL/GenBank/DDBJ databases">
        <title>Genomic analysis of the entomopathogenic nematode Steinernema hermaphroditum.</title>
        <authorList>
            <person name="Schwarz E.M."/>
            <person name="Heppert J.K."/>
            <person name="Baniya A."/>
            <person name="Schwartz H.T."/>
            <person name="Tan C.-H."/>
            <person name="Antoshechkin I."/>
            <person name="Sternberg P.W."/>
            <person name="Goodrich-Blair H."/>
            <person name="Dillman A.R."/>
        </authorList>
    </citation>
    <scope>NUCLEOTIDE SEQUENCE</scope>
    <source>
        <strain evidence="3">PS9179</strain>
        <tissue evidence="3">Whole animal</tissue>
    </source>
</reference>